<feature type="region of interest" description="Disordered" evidence="1">
    <location>
        <begin position="204"/>
        <end position="375"/>
    </location>
</feature>
<evidence type="ECO:0000256" key="1">
    <source>
        <dbReference type="SAM" id="MobiDB-lite"/>
    </source>
</evidence>
<organism evidence="2 3">
    <name type="scientific">Pinctada imbricata</name>
    <name type="common">Atlantic pearl-oyster</name>
    <name type="synonym">Pinctada martensii</name>
    <dbReference type="NCBI Taxonomy" id="66713"/>
    <lineage>
        <taxon>Eukaryota</taxon>
        <taxon>Metazoa</taxon>
        <taxon>Spiralia</taxon>
        <taxon>Lophotrochozoa</taxon>
        <taxon>Mollusca</taxon>
        <taxon>Bivalvia</taxon>
        <taxon>Autobranchia</taxon>
        <taxon>Pteriomorphia</taxon>
        <taxon>Pterioida</taxon>
        <taxon>Pterioidea</taxon>
        <taxon>Pteriidae</taxon>
        <taxon>Pinctada</taxon>
    </lineage>
</organism>
<evidence type="ECO:0000313" key="2">
    <source>
        <dbReference type="EMBL" id="KAK3083476.1"/>
    </source>
</evidence>
<accession>A0AA89BID6</accession>
<feature type="compositionally biased region" description="Polar residues" evidence="1">
    <location>
        <begin position="476"/>
        <end position="561"/>
    </location>
</feature>
<feature type="region of interest" description="Disordered" evidence="1">
    <location>
        <begin position="53"/>
        <end position="140"/>
    </location>
</feature>
<name>A0AA89BID6_PINIB</name>
<feature type="compositionally biased region" description="Polar residues" evidence="1">
    <location>
        <begin position="342"/>
        <end position="366"/>
    </location>
</feature>
<evidence type="ECO:0000313" key="3">
    <source>
        <dbReference type="Proteomes" id="UP001186944"/>
    </source>
</evidence>
<feature type="compositionally biased region" description="Pro residues" evidence="1">
    <location>
        <begin position="566"/>
        <end position="584"/>
    </location>
</feature>
<feature type="compositionally biased region" description="Low complexity" evidence="1">
    <location>
        <begin position="53"/>
        <end position="69"/>
    </location>
</feature>
<feature type="compositionally biased region" description="Polar residues" evidence="1">
    <location>
        <begin position="243"/>
        <end position="259"/>
    </location>
</feature>
<feature type="compositionally biased region" description="Low complexity" evidence="1">
    <location>
        <begin position="204"/>
        <end position="240"/>
    </location>
</feature>
<feature type="compositionally biased region" description="Polar residues" evidence="1">
    <location>
        <begin position="641"/>
        <end position="684"/>
    </location>
</feature>
<keyword evidence="3" id="KW-1185">Reference proteome</keyword>
<feature type="compositionally biased region" description="Low complexity" evidence="1">
    <location>
        <begin position="585"/>
        <end position="604"/>
    </location>
</feature>
<feature type="compositionally biased region" description="Polar residues" evidence="1">
    <location>
        <begin position="106"/>
        <end position="130"/>
    </location>
</feature>
<feature type="compositionally biased region" description="Basic and acidic residues" evidence="1">
    <location>
        <begin position="328"/>
        <end position="338"/>
    </location>
</feature>
<proteinExistence type="predicted"/>
<dbReference type="Proteomes" id="UP001186944">
    <property type="component" value="Unassembled WGS sequence"/>
</dbReference>
<comment type="caution">
    <text evidence="2">The sequence shown here is derived from an EMBL/GenBank/DDBJ whole genome shotgun (WGS) entry which is preliminary data.</text>
</comment>
<protein>
    <submittedName>
        <fullName evidence="2">Uncharacterized protein</fullName>
    </submittedName>
</protein>
<feature type="compositionally biased region" description="Polar residues" evidence="1">
    <location>
        <begin position="409"/>
        <end position="426"/>
    </location>
</feature>
<sequence>MVASNLGTTTHQSQILPMANEQIMSHAPTTSSVISSSSGLQYSAESLLGSHSKSLSSASSNPFSHNISSAESTSSGKSIDTLSASGKVSEDKQSALRPRSIYSAENFVQSSRNDLTKSSTNKSVPSLGQPSSDVSPSLSSFTRNDSSDGFNFANIGHILSTPTTTSNSFIDTLTASSIITTTSSSDKSSPSTEFTFTLTNVTTTVSTSSSPLMSSAQTSSSSSSMAGQGSVQGQGSSFPFYAPQQSPQRSMHQSPKRVTQPQPSPQHRSPQQPKTPVTSASPQRSGGQMGNPHQGSHRPQVNMPSFDLDLQSNSMGSQMPPSAVPHNDMTRSDRDAGERIPNMSNISDSSYSYGLNTSSQPLSQRTGPPPREQPPLFPNITVSTHEGPLNMGINKSHSEMRNSHKRINEMNQRNVPPKSQTNERASSYSMQPFYATPNFPSSSNPLETAPLRHPPLISGDDRPGVARSYDPIFPPSHSQSFNPVGQNFSNGRYDSNSVTQSFPPHDSSGTQPLSHTPPSQNMEGRKSANSSSNQNPKHSKSSRSQQMPTTSQTRAMNGPSQSRSGPTPPQVPPPPSHRPTPPQQQPQASAAQSRPKSTSRSSKQSQKKKMMYGMESDLPPHPAMFDPTRSLTPAYLPIPTQALSPPSRNMQNEGTSLFGPSNLFGSSSRKSAGGPQNSDLSTPFNPLFPPARPQNGLGFNFQPGFGMNSMHGPMSNSAQITPHSGSVTVTPHMSNFTFPSIFSDPNNSTQNDSLNISPIKFPPNPMLPHQGMDPNSLHHAHQQTSSLYHQHRTHPPSVIHNMNIPSILGHNHHGFDSRGMTQGINTSVAPPFPGHSHPSFGMPPLNFSMHDH</sequence>
<reference evidence="2" key="1">
    <citation type="submission" date="2019-08" db="EMBL/GenBank/DDBJ databases">
        <title>The improved chromosome-level genome for the pearl oyster Pinctada fucata martensii using PacBio sequencing and Hi-C.</title>
        <authorList>
            <person name="Zheng Z."/>
        </authorList>
    </citation>
    <scope>NUCLEOTIDE SEQUENCE</scope>
    <source>
        <strain evidence="2">ZZ-2019</strain>
        <tissue evidence="2">Adductor muscle</tissue>
    </source>
</reference>
<feature type="compositionally biased region" description="Polar residues" evidence="1">
    <location>
        <begin position="274"/>
        <end position="303"/>
    </location>
</feature>
<feature type="compositionally biased region" description="Low complexity" evidence="1">
    <location>
        <begin position="131"/>
        <end position="140"/>
    </location>
</feature>
<feature type="region of interest" description="Disordered" evidence="1">
    <location>
        <begin position="407"/>
        <end position="426"/>
    </location>
</feature>
<dbReference type="AlphaFoldDB" id="A0AA89BID6"/>
<feature type="region of interest" description="Disordered" evidence="1">
    <location>
        <begin position="431"/>
        <end position="697"/>
    </location>
</feature>
<dbReference type="EMBL" id="VSWD01000014">
    <property type="protein sequence ID" value="KAK3083476.1"/>
    <property type="molecule type" value="Genomic_DNA"/>
</dbReference>
<gene>
    <name evidence="2" type="ORF">FSP39_023675</name>
</gene>
<feature type="compositionally biased region" description="Polar residues" evidence="1">
    <location>
        <begin position="70"/>
        <end position="86"/>
    </location>
</feature>
<feature type="compositionally biased region" description="Polar residues" evidence="1">
    <location>
        <begin position="310"/>
        <end position="320"/>
    </location>
</feature>